<comment type="similarity">
    <text evidence="1">Belongs to the IF-3 family.</text>
</comment>
<evidence type="ECO:0000256" key="3">
    <source>
        <dbReference type="ARBA" id="ARBA00022917"/>
    </source>
</evidence>
<dbReference type="PANTHER" id="PTHR10938">
    <property type="entry name" value="TRANSLATION INITIATION FACTOR IF-3"/>
    <property type="match status" value="1"/>
</dbReference>
<reference evidence="6 7" key="1">
    <citation type="submission" date="2017-04" db="EMBL/GenBank/DDBJ databases">
        <title>Draft genome sequence of Marssonina coronaria NL1: causal agent of apple blotch.</title>
        <authorList>
            <person name="Cheng Q."/>
        </authorList>
    </citation>
    <scope>NUCLEOTIDE SEQUENCE [LARGE SCALE GENOMIC DNA]</scope>
    <source>
        <strain evidence="6 7">NL1</strain>
    </source>
</reference>
<dbReference type="GO" id="GO:0003743">
    <property type="term" value="F:translation initiation factor activity"/>
    <property type="evidence" value="ECO:0007669"/>
    <property type="project" value="UniProtKB-KW"/>
</dbReference>
<feature type="region of interest" description="Disordered" evidence="4">
    <location>
        <begin position="43"/>
        <end position="66"/>
    </location>
</feature>
<evidence type="ECO:0000313" key="6">
    <source>
        <dbReference type="EMBL" id="OWP06212.1"/>
    </source>
</evidence>
<protein>
    <recommendedName>
        <fullName evidence="5">Translation initiation factor 3 N-terminal domain-containing protein</fullName>
    </recommendedName>
</protein>
<proteinExistence type="inferred from homology"/>
<dbReference type="InterPro" id="IPR001288">
    <property type="entry name" value="Translation_initiation_fac_3"/>
</dbReference>
<comment type="caution">
    <text evidence="6">The sequence shown here is derived from an EMBL/GenBank/DDBJ whole genome shotgun (WGS) entry which is preliminary data.</text>
</comment>
<feature type="region of interest" description="Disordered" evidence="4">
    <location>
        <begin position="261"/>
        <end position="281"/>
    </location>
</feature>
<accession>A0A218ZEP6</accession>
<dbReference type="InterPro" id="IPR036788">
    <property type="entry name" value="T_IF-3_C_sf"/>
</dbReference>
<dbReference type="EMBL" id="MZNU01000052">
    <property type="protein sequence ID" value="OWP06212.1"/>
    <property type="molecule type" value="Genomic_DNA"/>
</dbReference>
<dbReference type="STRING" id="503106.A0A218ZEP6"/>
<dbReference type="Gene3D" id="3.30.110.10">
    <property type="entry name" value="Translation initiation factor 3 (IF-3), C-terminal domain"/>
    <property type="match status" value="1"/>
</dbReference>
<keyword evidence="3" id="KW-0648">Protein biosynthesis</keyword>
<dbReference type="OrthoDB" id="21573at2759"/>
<feature type="domain" description="Translation initiation factor 3 N-terminal" evidence="5">
    <location>
        <begin position="71"/>
        <end position="139"/>
    </location>
</feature>
<name>A0A218ZEP6_9HELO</name>
<evidence type="ECO:0000259" key="5">
    <source>
        <dbReference type="Pfam" id="PF05198"/>
    </source>
</evidence>
<evidence type="ECO:0000256" key="1">
    <source>
        <dbReference type="ARBA" id="ARBA00005439"/>
    </source>
</evidence>
<dbReference type="PANTHER" id="PTHR10938:SF0">
    <property type="entry name" value="TRANSLATION INITIATION FACTOR IF-3, MITOCHONDRIAL"/>
    <property type="match status" value="1"/>
</dbReference>
<dbReference type="AlphaFoldDB" id="A0A218ZEP6"/>
<evidence type="ECO:0000313" key="7">
    <source>
        <dbReference type="Proteomes" id="UP000242519"/>
    </source>
</evidence>
<keyword evidence="7" id="KW-1185">Reference proteome</keyword>
<evidence type="ECO:0000256" key="4">
    <source>
        <dbReference type="SAM" id="MobiDB-lite"/>
    </source>
</evidence>
<dbReference type="Proteomes" id="UP000242519">
    <property type="component" value="Unassembled WGS sequence"/>
</dbReference>
<dbReference type="GO" id="GO:0043022">
    <property type="term" value="F:ribosome binding"/>
    <property type="evidence" value="ECO:0007669"/>
    <property type="project" value="TreeGrafter"/>
</dbReference>
<dbReference type="InParanoid" id="A0A218ZEP6"/>
<sequence length="297" mass="33045">MRSSRFISSTARALHKTFISPLEHCQISIVLARRPTPIPLSLRPYQQQRHASNKSDSKSITAEKSRLPRDDEIKDRFIILVDAEGRMTNPRHTHSVLATLDRKINTLTVVAPAEENVPPICKILNKQAMREAEKARLKAAKSSGVTTKTMELNWAIEKGDLTHRMGKLKRWLEKGWRVEVVLAGKKRARKATEDEAKGLLAVIRGVLGEVGGKENKPMEGNLSRGEGKGLGTVTLYLEGKKPKMQAEDAGEDGAAVYETVAWEEEQGEGKTKRRRKSWDDENVAAEEAAGIIRPADL</sequence>
<dbReference type="Pfam" id="PF05198">
    <property type="entry name" value="IF3_N"/>
    <property type="match status" value="1"/>
</dbReference>
<dbReference type="SUPFAM" id="SSF55200">
    <property type="entry name" value="Translation initiation factor IF3, C-terminal domain"/>
    <property type="match status" value="1"/>
</dbReference>
<evidence type="ECO:0000256" key="2">
    <source>
        <dbReference type="ARBA" id="ARBA00022540"/>
    </source>
</evidence>
<keyword evidence="2" id="KW-0396">Initiation factor</keyword>
<feature type="compositionally biased region" description="Basic and acidic residues" evidence="4">
    <location>
        <begin position="53"/>
        <end position="66"/>
    </location>
</feature>
<dbReference type="GO" id="GO:0070124">
    <property type="term" value="P:mitochondrial translational initiation"/>
    <property type="evidence" value="ECO:0007669"/>
    <property type="project" value="TreeGrafter"/>
</dbReference>
<organism evidence="6 7">
    <name type="scientific">Diplocarpon coronariae</name>
    <dbReference type="NCBI Taxonomy" id="2795749"/>
    <lineage>
        <taxon>Eukaryota</taxon>
        <taxon>Fungi</taxon>
        <taxon>Dikarya</taxon>
        <taxon>Ascomycota</taxon>
        <taxon>Pezizomycotina</taxon>
        <taxon>Leotiomycetes</taxon>
        <taxon>Helotiales</taxon>
        <taxon>Drepanopezizaceae</taxon>
        <taxon>Diplocarpon</taxon>
    </lineage>
</organism>
<dbReference type="GO" id="GO:0005739">
    <property type="term" value="C:mitochondrion"/>
    <property type="evidence" value="ECO:0007669"/>
    <property type="project" value="TreeGrafter"/>
</dbReference>
<gene>
    <name evidence="6" type="ORF">B2J93_4333</name>
</gene>
<dbReference type="InterPro" id="IPR019814">
    <property type="entry name" value="Translation_initiation_fac_3_N"/>
</dbReference>
<dbReference type="GO" id="GO:0032790">
    <property type="term" value="P:ribosome disassembly"/>
    <property type="evidence" value="ECO:0007669"/>
    <property type="project" value="TreeGrafter"/>
</dbReference>